<comment type="caution">
    <text evidence="2">The sequence shown here is derived from an EMBL/GenBank/DDBJ whole genome shotgun (WGS) entry which is preliminary data.</text>
</comment>
<dbReference type="RefSeq" id="WP_241447560.1">
    <property type="nucleotide sequence ID" value="NZ_JAKZHW010000002.1"/>
</dbReference>
<organism evidence="2 3">
    <name type="scientific">Sphingomonas telluris</name>
    <dbReference type="NCBI Taxonomy" id="2907998"/>
    <lineage>
        <taxon>Bacteria</taxon>
        <taxon>Pseudomonadati</taxon>
        <taxon>Pseudomonadota</taxon>
        <taxon>Alphaproteobacteria</taxon>
        <taxon>Sphingomonadales</taxon>
        <taxon>Sphingomonadaceae</taxon>
        <taxon>Sphingomonas</taxon>
    </lineage>
</organism>
<name>A0ABS9VNX6_9SPHN</name>
<reference evidence="2 3" key="1">
    <citation type="submission" date="2022-03" db="EMBL/GenBank/DDBJ databases">
        <authorList>
            <person name="Jo J.-H."/>
            <person name="Im W.-T."/>
        </authorList>
    </citation>
    <scope>NUCLEOTIDE SEQUENCE [LARGE SCALE GENOMIC DNA]</scope>
    <source>
        <strain evidence="2 3">SM33</strain>
    </source>
</reference>
<keyword evidence="3" id="KW-1185">Reference proteome</keyword>
<dbReference type="EMBL" id="JAKZHW010000002">
    <property type="protein sequence ID" value="MCH8616662.1"/>
    <property type="molecule type" value="Genomic_DNA"/>
</dbReference>
<dbReference type="SUPFAM" id="SSF141371">
    <property type="entry name" value="PilZ domain-like"/>
    <property type="match status" value="1"/>
</dbReference>
<dbReference type="Pfam" id="PF07238">
    <property type="entry name" value="PilZ"/>
    <property type="match status" value="1"/>
</dbReference>
<sequence>MIKARIGETSDVEERRRESRVPVELEARVRELGAEGVEARVLNISERGFMAETDGEFVVGTRVWLMLPGKERVNALVKWVAGDRIGAEFSEPVPVENIHSDD</sequence>
<dbReference type="Gene3D" id="2.40.10.220">
    <property type="entry name" value="predicted glycosyltransferase like domains"/>
    <property type="match status" value="1"/>
</dbReference>
<evidence type="ECO:0000259" key="1">
    <source>
        <dbReference type="Pfam" id="PF07238"/>
    </source>
</evidence>
<protein>
    <submittedName>
        <fullName evidence="2">PilZ domain-containing protein</fullName>
    </submittedName>
</protein>
<feature type="domain" description="PilZ" evidence="1">
    <location>
        <begin position="14"/>
        <end position="96"/>
    </location>
</feature>
<dbReference type="Proteomes" id="UP001203058">
    <property type="component" value="Unassembled WGS sequence"/>
</dbReference>
<proteinExistence type="predicted"/>
<evidence type="ECO:0000313" key="3">
    <source>
        <dbReference type="Proteomes" id="UP001203058"/>
    </source>
</evidence>
<accession>A0ABS9VNX6</accession>
<dbReference type="InterPro" id="IPR009875">
    <property type="entry name" value="PilZ_domain"/>
</dbReference>
<evidence type="ECO:0000313" key="2">
    <source>
        <dbReference type="EMBL" id="MCH8616662.1"/>
    </source>
</evidence>
<gene>
    <name evidence="2" type="ORF">LZ016_11200</name>
</gene>